<dbReference type="GO" id="GO:0043531">
    <property type="term" value="F:ADP binding"/>
    <property type="evidence" value="ECO:0007669"/>
    <property type="project" value="InterPro"/>
</dbReference>
<dbReference type="Proteomes" id="UP001159364">
    <property type="component" value="Linkage Group LG08"/>
</dbReference>
<dbReference type="Gene3D" id="3.80.10.10">
    <property type="entry name" value="Ribonuclease Inhibitor"/>
    <property type="match status" value="1"/>
</dbReference>
<keyword evidence="3" id="KW-0611">Plant defense</keyword>
<dbReference type="Pfam" id="PF00931">
    <property type="entry name" value="NB-ARC"/>
    <property type="match status" value="1"/>
</dbReference>
<proteinExistence type="predicted"/>
<evidence type="ECO:0000313" key="8">
    <source>
        <dbReference type="Proteomes" id="UP001159364"/>
    </source>
</evidence>
<dbReference type="FunFam" id="3.40.50.300:FF:001091">
    <property type="entry name" value="Probable disease resistance protein At1g61300"/>
    <property type="match status" value="1"/>
</dbReference>
<dbReference type="InterPro" id="IPR042197">
    <property type="entry name" value="Apaf_helical"/>
</dbReference>
<protein>
    <recommendedName>
        <fullName evidence="9">Disease resistance protein RGA3</fullName>
    </recommendedName>
</protein>
<evidence type="ECO:0000256" key="4">
    <source>
        <dbReference type="ARBA" id="ARBA00022840"/>
    </source>
</evidence>
<evidence type="ECO:0000256" key="1">
    <source>
        <dbReference type="ARBA" id="ARBA00022737"/>
    </source>
</evidence>
<evidence type="ECO:0000259" key="6">
    <source>
        <dbReference type="Pfam" id="PF18052"/>
    </source>
</evidence>
<evidence type="ECO:0000256" key="3">
    <source>
        <dbReference type="ARBA" id="ARBA00022821"/>
    </source>
</evidence>
<keyword evidence="1" id="KW-0677">Repeat</keyword>
<comment type="caution">
    <text evidence="7">The sequence shown here is derived from an EMBL/GenBank/DDBJ whole genome shotgun (WGS) entry which is preliminary data.</text>
</comment>
<dbReference type="PANTHER" id="PTHR36766">
    <property type="entry name" value="PLANT BROAD-SPECTRUM MILDEW RESISTANCE PROTEIN RPW8"/>
    <property type="match status" value="1"/>
</dbReference>
<name>A0AAV8UH49_9ROSI</name>
<feature type="domain" description="Disease resistance N-terminal" evidence="6">
    <location>
        <begin position="14"/>
        <end position="97"/>
    </location>
</feature>
<dbReference type="GO" id="GO:0006952">
    <property type="term" value="P:defense response"/>
    <property type="evidence" value="ECO:0007669"/>
    <property type="project" value="UniProtKB-KW"/>
</dbReference>
<keyword evidence="2" id="KW-0547">Nucleotide-binding</keyword>
<sequence>MAEVILYGIADGIISRLGSEALQQMGIRWNVNDELEKLKDTVSTIRAELLDAEERQTQDRQIKDWLGKLQDVVYDADDLLDDFDTKALRRNVKSGNKITKQVRLFFACSSPIVYDYKMGRKIKEVRERLDDIATDSQKFHLVRQNVLIIPIVGIGGLGKTTLAQYVYNDERVKNHFELQLWVCVSDSFDVKLVIEKILKSLTYRNQENLELDQLQILLRERIDGKKFLLVLDDVWNEDLKIWLELQRLLMCGASGSRIIVTTRSTKVAKVTSRLSPYVLEGLSLDESWSLFSKIVFEGPVSETYSGNLLQIGREIVGKCAGVPLAIKTIGSILLFKNPETEWLPFMENEFSKMSQGDNDILPTLQQEKWKVKKFPKSQWEIIFFKCRRLRVLDLSNTVIEEVPESIKELKHLRYLDFSSSEISVLPSSIWDVLRWNTLKGKMTITSAVLEVKEEKEDQHFFHP</sequence>
<dbReference type="PRINTS" id="PR00364">
    <property type="entry name" value="DISEASERSIST"/>
</dbReference>
<dbReference type="InterPro" id="IPR032675">
    <property type="entry name" value="LRR_dom_sf"/>
</dbReference>
<dbReference type="PANTHER" id="PTHR36766:SF38">
    <property type="entry name" value="DISEASE RESISTANCE PROTEIN RGA3"/>
    <property type="match status" value="1"/>
</dbReference>
<feature type="domain" description="NB-ARC" evidence="5">
    <location>
        <begin position="140"/>
        <end position="299"/>
    </location>
</feature>
<dbReference type="Gene3D" id="3.40.50.300">
    <property type="entry name" value="P-loop containing nucleotide triphosphate hydrolases"/>
    <property type="match status" value="1"/>
</dbReference>
<dbReference type="InterPro" id="IPR041118">
    <property type="entry name" value="Rx_N"/>
</dbReference>
<dbReference type="EMBL" id="JAIWQS010000008">
    <property type="protein sequence ID" value="KAJ8900398.1"/>
    <property type="molecule type" value="Genomic_DNA"/>
</dbReference>
<dbReference type="InterPro" id="IPR027417">
    <property type="entry name" value="P-loop_NTPase"/>
</dbReference>
<dbReference type="InterPro" id="IPR002182">
    <property type="entry name" value="NB-ARC"/>
</dbReference>
<evidence type="ECO:0000313" key="7">
    <source>
        <dbReference type="EMBL" id="KAJ8900398.1"/>
    </source>
</evidence>
<dbReference type="AlphaFoldDB" id="A0AAV8UH49"/>
<evidence type="ECO:0008006" key="9">
    <source>
        <dbReference type="Google" id="ProtNLM"/>
    </source>
</evidence>
<keyword evidence="4" id="KW-0067">ATP-binding</keyword>
<accession>A0AAV8UH49</accession>
<dbReference type="SUPFAM" id="SSF52540">
    <property type="entry name" value="P-loop containing nucleoside triphosphate hydrolases"/>
    <property type="match status" value="1"/>
</dbReference>
<dbReference type="GO" id="GO:0051707">
    <property type="term" value="P:response to other organism"/>
    <property type="evidence" value="ECO:0007669"/>
    <property type="project" value="UniProtKB-ARBA"/>
</dbReference>
<evidence type="ECO:0000256" key="2">
    <source>
        <dbReference type="ARBA" id="ARBA00022741"/>
    </source>
</evidence>
<keyword evidence="8" id="KW-1185">Reference proteome</keyword>
<organism evidence="7 8">
    <name type="scientific">Erythroxylum novogranatense</name>
    <dbReference type="NCBI Taxonomy" id="1862640"/>
    <lineage>
        <taxon>Eukaryota</taxon>
        <taxon>Viridiplantae</taxon>
        <taxon>Streptophyta</taxon>
        <taxon>Embryophyta</taxon>
        <taxon>Tracheophyta</taxon>
        <taxon>Spermatophyta</taxon>
        <taxon>Magnoliopsida</taxon>
        <taxon>eudicotyledons</taxon>
        <taxon>Gunneridae</taxon>
        <taxon>Pentapetalae</taxon>
        <taxon>rosids</taxon>
        <taxon>fabids</taxon>
        <taxon>Malpighiales</taxon>
        <taxon>Erythroxylaceae</taxon>
        <taxon>Erythroxylum</taxon>
    </lineage>
</organism>
<dbReference type="GO" id="GO:0005524">
    <property type="term" value="F:ATP binding"/>
    <property type="evidence" value="ECO:0007669"/>
    <property type="project" value="UniProtKB-KW"/>
</dbReference>
<evidence type="ECO:0000259" key="5">
    <source>
        <dbReference type="Pfam" id="PF00931"/>
    </source>
</evidence>
<gene>
    <name evidence="7" type="ORF">K2173_025038</name>
</gene>
<dbReference type="Gene3D" id="1.10.8.430">
    <property type="entry name" value="Helical domain of apoptotic protease-activating factors"/>
    <property type="match status" value="1"/>
</dbReference>
<reference evidence="7 8" key="1">
    <citation type="submission" date="2021-09" db="EMBL/GenBank/DDBJ databases">
        <title>Genomic insights and catalytic innovation underlie evolution of tropane alkaloids biosynthesis.</title>
        <authorList>
            <person name="Wang Y.-J."/>
            <person name="Tian T."/>
            <person name="Huang J.-P."/>
            <person name="Huang S.-X."/>
        </authorList>
    </citation>
    <scope>NUCLEOTIDE SEQUENCE [LARGE SCALE GENOMIC DNA]</scope>
    <source>
        <strain evidence="7">KIB-2018</strain>
        <tissue evidence="7">Leaf</tissue>
    </source>
</reference>
<dbReference type="Pfam" id="PF18052">
    <property type="entry name" value="Rx_N"/>
    <property type="match status" value="1"/>
</dbReference>
<dbReference type="SUPFAM" id="SSF52058">
    <property type="entry name" value="L domain-like"/>
    <property type="match status" value="1"/>
</dbReference>